<proteinExistence type="predicted"/>
<dbReference type="PANTHER" id="PTHR35567:SF1">
    <property type="entry name" value="CONSERVED FUNGAL PROTEIN (AFU_ORTHOLOGUE AFUA_1G14230)"/>
    <property type="match status" value="1"/>
</dbReference>
<evidence type="ECO:0000313" key="2">
    <source>
        <dbReference type="EMBL" id="KAK7027529.1"/>
    </source>
</evidence>
<feature type="signal peptide" evidence="1">
    <location>
        <begin position="1"/>
        <end position="19"/>
    </location>
</feature>
<dbReference type="InterPro" id="IPR021851">
    <property type="entry name" value="DUF3455"/>
</dbReference>
<feature type="chain" id="PRO_5043631492" description="Malate dehydrogenase" evidence="1">
    <location>
        <begin position="20"/>
        <end position="199"/>
    </location>
</feature>
<keyword evidence="1" id="KW-0732">Signal</keyword>
<accession>A0AAW0BM76</accession>
<protein>
    <recommendedName>
        <fullName evidence="4">Malate dehydrogenase</fullName>
    </recommendedName>
</protein>
<name>A0AAW0BM76_9AGAR</name>
<organism evidence="2 3">
    <name type="scientific">Paramarasmius palmivorus</name>
    <dbReference type="NCBI Taxonomy" id="297713"/>
    <lineage>
        <taxon>Eukaryota</taxon>
        <taxon>Fungi</taxon>
        <taxon>Dikarya</taxon>
        <taxon>Basidiomycota</taxon>
        <taxon>Agaricomycotina</taxon>
        <taxon>Agaricomycetes</taxon>
        <taxon>Agaricomycetidae</taxon>
        <taxon>Agaricales</taxon>
        <taxon>Marasmiineae</taxon>
        <taxon>Marasmiaceae</taxon>
        <taxon>Paramarasmius</taxon>
    </lineage>
</organism>
<dbReference type="EMBL" id="JAYKXP010000094">
    <property type="protein sequence ID" value="KAK7027529.1"/>
    <property type="molecule type" value="Genomic_DNA"/>
</dbReference>
<sequence length="199" mass="21315">MKFVSLSLATSFLALGANAAPTTTLFCDVSSMSVPSSGLSTQNGPTKYLLYGAGVQKYTCGDDGKYASNGADAELYDISCTYDPNVGFVVLKPEYIVGRHYFITNPITGSGLSPKWDLISAFQNDDAYVVGAKKENVPAVSPRPDVDVDWLYLNNVEGDLANEIFRTNTSGGQPPASCTPGESASVWYHAFYWFTGGSI</sequence>
<dbReference type="PANTHER" id="PTHR35567">
    <property type="entry name" value="MALATE DEHYDROGENASE (AFU_ORTHOLOGUE AFUA_2G13800)"/>
    <property type="match status" value="1"/>
</dbReference>
<dbReference type="Proteomes" id="UP001383192">
    <property type="component" value="Unassembled WGS sequence"/>
</dbReference>
<evidence type="ECO:0000256" key="1">
    <source>
        <dbReference type="SAM" id="SignalP"/>
    </source>
</evidence>
<evidence type="ECO:0008006" key="4">
    <source>
        <dbReference type="Google" id="ProtNLM"/>
    </source>
</evidence>
<dbReference type="AlphaFoldDB" id="A0AAW0BM76"/>
<comment type="caution">
    <text evidence="2">The sequence shown here is derived from an EMBL/GenBank/DDBJ whole genome shotgun (WGS) entry which is preliminary data.</text>
</comment>
<keyword evidence="3" id="KW-1185">Reference proteome</keyword>
<reference evidence="2 3" key="1">
    <citation type="submission" date="2024-01" db="EMBL/GenBank/DDBJ databases">
        <title>A draft genome for a cacao thread blight-causing isolate of Paramarasmius palmivorus.</title>
        <authorList>
            <person name="Baruah I.K."/>
            <person name="Bukari Y."/>
            <person name="Amoako-Attah I."/>
            <person name="Meinhardt L.W."/>
            <person name="Bailey B.A."/>
            <person name="Cohen S.P."/>
        </authorList>
    </citation>
    <scope>NUCLEOTIDE SEQUENCE [LARGE SCALE GENOMIC DNA]</scope>
    <source>
        <strain evidence="2 3">GH-12</strain>
    </source>
</reference>
<gene>
    <name evidence="2" type="ORF">VNI00_015162</name>
</gene>
<dbReference type="Pfam" id="PF11937">
    <property type="entry name" value="DUF3455"/>
    <property type="match status" value="1"/>
</dbReference>
<evidence type="ECO:0000313" key="3">
    <source>
        <dbReference type="Proteomes" id="UP001383192"/>
    </source>
</evidence>